<dbReference type="AlphaFoldDB" id="A0A9W7AG54"/>
<feature type="transmembrane region" description="Helical" evidence="1">
    <location>
        <begin position="26"/>
        <end position="45"/>
    </location>
</feature>
<accession>A0A9W7AG54</accession>
<keyword evidence="3" id="KW-1185">Reference proteome</keyword>
<keyword evidence="1" id="KW-0472">Membrane</keyword>
<keyword evidence="1" id="KW-1133">Transmembrane helix</keyword>
<comment type="caution">
    <text evidence="2">The sequence shown here is derived from an EMBL/GenBank/DDBJ whole genome shotgun (WGS) entry which is preliminary data.</text>
</comment>
<proteinExistence type="predicted"/>
<name>A0A9W7AG54_9STRA</name>
<organism evidence="2 3">
    <name type="scientific">Triparma retinervis</name>
    <dbReference type="NCBI Taxonomy" id="2557542"/>
    <lineage>
        <taxon>Eukaryota</taxon>
        <taxon>Sar</taxon>
        <taxon>Stramenopiles</taxon>
        <taxon>Ochrophyta</taxon>
        <taxon>Bolidophyceae</taxon>
        <taxon>Parmales</taxon>
        <taxon>Triparmaceae</taxon>
        <taxon>Triparma</taxon>
    </lineage>
</organism>
<dbReference type="EMBL" id="BRXZ01001341">
    <property type="protein sequence ID" value="GMH68782.1"/>
    <property type="molecule type" value="Genomic_DNA"/>
</dbReference>
<sequence length="95" mass="9780">MGDPSKCAIKGVAEIGANTSVGSLKAILYPVVVLMTFGSVIPGIIADSAVMALITLVISMTGTCFALAKRDMCNKIFDINAKCLGKGMVVEVGPM</sequence>
<gene>
    <name evidence="2" type="ORF">TrRE_jg10801</name>
</gene>
<evidence type="ECO:0000313" key="2">
    <source>
        <dbReference type="EMBL" id="GMH68782.1"/>
    </source>
</evidence>
<feature type="transmembrane region" description="Helical" evidence="1">
    <location>
        <begin position="51"/>
        <end position="68"/>
    </location>
</feature>
<dbReference type="Proteomes" id="UP001165082">
    <property type="component" value="Unassembled WGS sequence"/>
</dbReference>
<protein>
    <submittedName>
        <fullName evidence="2">Uncharacterized protein</fullName>
    </submittedName>
</protein>
<reference evidence="2" key="1">
    <citation type="submission" date="2022-07" db="EMBL/GenBank/DDBJ databases">
        <title>Genome analysis of Parmales, a sister group of diatoms, reveals the evolutionary specialization of diatoms from phago-mixotrophs to photoautotrophs.</title>
        <authorList>
            <person name="Ban H."/>
            <person name="Sato S."/>
            <person name="Yoshikawa S."/>
            <person name="Kazumasa Y."/>
            <person name="Nakamura Y."/>
            <person name="Ichinomiya M."/>
            <person name="Saitoh K."/>
            <person name="Sato N."/>
            <person name="Blanc-Mathieu R."/>
            <person name="Endo H."/>
            <person name="Kuwata A."/>
            <person name="Ogata H."/>
        </authorList>
    </citation>
    <scope>NUCLEOTIDE SEQUENCE</scope>
</reference>
<evidence type="ECO:0000256" key="1">
    <source>
        <dbReference type="SAM" id="Phobius"/>
    </source>
</evidence>
<keyword evidence="1" id="KW-0812">Transmembrane</keyword>
<evidence type="ECO:0000313" key="3">
    <source>
        <dbReference type="Proteomes" id="UP001165082"/>
    </source>
</evidence>